<dbReference type="Pfam" id="PF06999">
    <property type="entry name" value="Suc_Fer-like"/>
    <property type="match status" value="1"/>
</dbReference>
<dbReference type="Proteomes" id="UP000274922">
    <property type="component" value="Unassembled WGS sequence"/>
</dbReference>
<dbReference type="EMBL" id="ML009200">
    <property type="protein sequence ID" value="RKO97659.1"/>
    <property type="molecule type" value="Genomic_DNA"/>
</dbReference>
<dbReference type="PANTHER" id="PTHR31902">
    <property type="entry name" value="ACTIN PATCHES DISTAL PROTEIN 1"/>
    <property type="match status" value="1"/>
</dbReference>
<accession>A0A4P9WW89</accession>
<dbReference type="SUPFAM" id="SSF52833">
    <property type="entry name" value="Thioredoxin-like"/>
    <property type="match status" value="1"/>
</dbReference>
<dbReference type="CDD" id="cd03062">
    <property type="entry name" value="TRX_Fd_Sucrase"/>
    <property type="match status" value="1"/>
</dbReference>
<dbReference type="Proteomes" id="UP000268535">
    <property type="component" value="Unassembled WGS sequence"/>
</dbReference>
<keyword evidence="4" id="KW-1185">Reference proteome</keyword>
<evidence type="ECO:0000313" key="2">
    <source>
        <dbReference type="EMBL" id="RKO99297.1"/>
    </source>
</evidence>
<reference evidence="3 4" key="1">
    <citation type="journal article" date="2018" name="Nat. Microbiol.">
        <title>Leveraging single-cell genomics to expand the fungal tree of life.</title>
        <authorList>
            <person name="Ahrendt S.R."/>
            <person name="Quandt C.A."/>
            <person name="Ciobanu D."/>
            <person name="Clum A."/>
            <person name="Salamov A."/>
            <person name="Andreopoulos B."/>
            <person name="Cheng J.F."/>
            <person name="Woyke T."/>
            <person name="Pelin A."/>
            <person name="Henrissat B."/>
            <person name="Reynolds N.K."/>
            <person name="Benny G.L."/>
            <person name="Smith M.E."/>
            <person name="James T.Y."/>
            <person name="Grigoriev I.V."/>
        </authorList>
    </citation>
    <scope>NUCLEOTIDE SEQUENCE [LARGE SCALE GENOMIC DNA]</scope>
    <source>
        <strain evidence="3 4">ATCC 52028</strain>
    </source>
</reference>
<dbReference type="Gene3D" id="3.40.30.10">
    <property type="entry name" value="Glutaredoxin"/>
    <property type="match status" value="1"/>
</dbReference>
<evidence type="ECO:0000313" key="4">
    <source>
        <dbReference type="Proteomes" id="UP000274922"/>
    </source>
</evidence>
<evidence type="ECO:0000313" key="1">
    <source>
        <dbReference type="EMBL" id="RKO97659.1"/>
    </source>
</evidence>
<evidence type="ECO:0008006" key="5">
    <source>
        <dbReference type="Google" id="ProtNLM"/>
    </source>
</evidence>
<dbReference type="AlphaFoldDB" id="A0A4P9WW89"/>
<dbReference type="InterPro" id="IPR036249">
    <property type="entry name" value="Thioredoxin-like_sf"/>
</dbReference>
<evidence type="ECO:0000313" key="3">
    <source>
        <dbReference type="Proteomes" id="UP000268535"/>
    </source>
</evidence>
<reference evidence="1" key="3">
    <citation type="submission" date="2018-08" db="EMBL/GenBank/DDBJ databases">
        <title>Leveraging single-cell genomics to expand the Fungal Tree of Life.</title>
        <authorList>
            <consortium name="DOE Joint Genome Institute"/>
            <person name="Ahrendt S.R."/>
            <person name="Quandt C.A."/>
            <person name="Ciobanu D."/>
            <person name="Clum A."/>
            <person name="Salamov A."/>
            <person name="Andreopoulos B."/>
            <person name="Cheng J.-F."/>
            <person name="Woyke T."/>
            <person name="Pelin A."/>
            <person name="Henrissat B."/>
            <person name="Reynolds N."/>
            <person name="Benny G.L."/>
            <person name="Smith M.E."/>
            <person name="James T.Y."/>
            <person name="Grigoriev I.V."/>
        </authorList>
    </citation>
    <scope>NUCLEOTIDE SEQUENCE</scope>
    <source>
        <strain evidence="1">ATCC 52028</strain>
    </source>
</reference>
<sequence length="393" mass="42283">MRRHSVLRALPRPLGAPPWHSRPWLSAPRLHRRCEGLAPVGGSGGALRVRLLNSAAEPAGCQACGIPEAASSSPSEHPEATIPPDLLSTIASAAEMARAGVKPYARHVFFRGGRASDWPAQIEAAATDSVGRRLADAFRKDRPSSALRAAAAAAAAASEAEAEANVAATPGNGARRARLPPGINTTMVTCVQQNTEDAATRPYDASRAAEVWCFPERLYFPQLAAEQVLPVAEAIRNHTPMPDDVVFDQFSPSEPSDPLPPSAGDDHSAFLQTTTTTTMRAPRFWLAICGHMNRDQRCGVIGPLLVDAFRRQLALRGLGGKVDVFLTSHYGGHKFAGNLILFSTTAALNGIWYGRVQPRHVADIIDSTLVQGQLVESLYRGRMQPQIASFQWK</sequence>
<reference evidence="2" key="2">
    <citation type="submission" date="2018-04" db="EMBL/GenBank/DDBJ databases">
        <title>Leveraging single-cell genomics to expand the Fungal Tree of Life.</title>
        <authorList>
            <consortium name="DOE Joint Genome Institute"/>
            <person name="Ahrendt S.R."/>
            <person name="Quandt C.A."/>
            <person name="Ciobanu D."/>
            <person name="Clum A."/>
            <person name="Salamov A."/>
            <person name="Andreopoulos B."/>
            <person name="Cheng J.-F."/>
            <person name="Woyke T."/>
            <person name="Pelin A."/>
            <person name="Henrissat B."/>
            <person name="Benny G.L."/>
            <person name="Smith M.E."/>
            <person name="James T.Y."/>
            <person name="Grigoriev I.V."/>
        </authorList>
    </citation>
    <scope>NUCLEOTIDE SEQUENCE</scope>
    <source>
        <strain evidence="2">ATCC 52028</strain>
    </source>
</reference>
<dbReference type="PANTHER" id="PTHR31902:SF14">
    <property type="entry name" value="ACTIN PATCHES DISTAL PROTEIN 1"/>
    <property type="match status" value="1"/>
</dbReference>
<protein>
    <recommendedName>
        <fullName evidence="5">Sucraseferredoxin-like protein</fullName>
    </recommendedName>
</protein>
<organism evidence="1 3">
    <name type="scientific">Caulochytrium protostelioides</name>
    <dbReference type="NCBI Taxonomy" id="1555241"/>
    <lineage>
        <taxon>Eukaryota</taxon>
        <taxon>Fungi</taxon>
        <taxon>Fungi incertae sedis</taxon>
        <taxon>Chytridiomycota</taxon>
        <taxon>Chytridiomycota incertae sedis</taxon>
        <taxon>Chytridiomycetes</taxon>
        <taxon>Caulochytriales</taxon>
        <taxon>Caulochytriaceae</taxon>
        <taxon>Caulochytrium</taxon>
    </lineage>
</organism>
<gene>
    <name evidence="1" type="ORF">CAUPRSCDRAFT_10683</name>
    <name evidence="2" type="ORF">CXG81DRAFT_20604</name>
</gene>
<dbReference type="EMBL" id="ML014299">
    <property type="protein sequence ID" value="RKO99297.1"/>
    <property type="molecule type" value="Genomic_DNA"/>
</dbReference>
<proteinExistence type="predicted"/>
<dbReference type="OrthoDB" id="10253744at2759"/>
<dbReference type="STRING" id="1555241.A0A4P9WW89"/>
<name>A0A4P9WW89_9FUNG</name>
<dbReference type="InterPro" id="IPR009737">
    <property type="entry name" value="Aim32/Apd1-like"/>
</dbReference>